<name>A0A0Q0Z663_VIBMT</name>
<reference evidence="1 2" key="1">
    <citation type="journal article" date="2015" name="Genome Biol. Evol.">
        <title>The Dynamics of Genetic Interactions between Vibrio metoecus and Vibrio cholerae, Two Close Relatives Co-Occurring in the Environment.</title>
        <authorList>
            <person name="Orata F.D."/>
            <person name="Kirchberger P.C."/>
            <person name="Meheust R."/>
            <person name="Barlow E.J."/>
            <person name="Tarr C.L."/>
            <person name="Boucher Y."/>
        </authorList>
    </citation>
    <scope>NUCLEOTIDE SEQUENCE [LARGE SCALE GENOMIC DNA]</scope>
    <source>
        <strain evidence="1 2">YB5B04</strain>
    </source>
</reference>
<dbReference type="RefSeq" id="WP_055064040.1">
    <property type="nucleotide sequence ID" value="NZ_LBGP01000004.1"/>
</dbReference>
<dbReference type="InterPro" id="IPR010982">
    <property type="entry name" value="Lambda_DNA-bd_dom_sf"/>
</dbReference>
<dbReference type="SUPFAM" id="SSF47413">
    <property type="entry name" value="lambda repressor-like DNA-binding domains"/>
    <property type="match status" value="1"/>
</dbReference>
<evidence type="ECO:0000313" key="1">
    <source>
        <dbReference type="EMBL" id="KQB03950.1"/>
    </source>
</evidence>
<dbReference type="PATRIC" id="fig|1481663.12.peg.2837"/>
<proteinExistence type="predicted"/>
<protein>
    <submittedName>
        <fullName evidence="1">Uncharacterized protein</fullName>
    </submittedName>
</protein>
<dbReference type="Proteomes" id="UP000050491">
    <property type="component" value="Unassembled WGS sequence"/>
</dbReference>
<dbReference type="OrthoDB" id="6399689at2"/>
<dbReference type="EMBL" id="LBGP01000004">
    <property type="protein sequence ID" value="KQB03950.1"/>
    <property type="molecule type" value="Genomic_DNA"/>
</dbReference>
<comment type="caution">
    <text evidence="1">The sequence shown here is derived from an EMBL/GenBank/DDBJ whole genome shotgun (WGS) entry which is preliminary data.</text>
</comment>
<dbReference type="GO" id="GO:0003677">
    <property type="term" value="F:DNA binding"/>
    <property type="evidence" value="ECO:0007669"/>
    <property type="project" value="InterPro"/>
</dbReference>
<accession>A0A0Q0Z663</accession>
<organism evidence="1 2">
    <name type="scientific">Vibrio metoecus</name>
    <dbReference type="NCBI Taxonomy" id="1481663"/>
    <lineage>
        <taxon>Bacteria</taxon>
        <taxon>Pseudomonadati</taxon>
        <taxon>Pseudomonadota</taxon>
        <taxon>Gammaproteobacteria</taxon>
        <taxon>Vibrionales</taxon>
        <taxon>Vibrionaceae</taxon>
        <taxon>Vibrio</taxon>
    </lineage>
</organism>
<sequence>MDKSKNSKKKPFKWTRELVRLALNDGWTQQEIAEKCRTQQSIVSAWNKGSKQGTEQQLLPLLNIYGNKIRRNSFKVYWSLNTETMEKTFYRVEGKVILSQAFYDPRRDQRGKLVKKVPELKLVVHHQGADQFRVVSQSRLTFRHTNEELDHSVEDAVWNSHVLEPLTATQLIDFIDHYSNEKLSRYPSDANTLPFLIRQSLLNHGFPVSGIVEYPAVW</sequence>
<evidence type="ECO:0000313" key="2">
    <source>
        <dbReference type="Proteomes" id="UP000050491"/>
    </source>
</evidence>
<gene>
    <name evidence="1" type="ORF">XV92_01710</name>
</gene>
<dbReference type="AlphaFoldDB" id="A0A0Q0Z663"/>